<dbReference type="Gene3D" id="2.120.10.30">
    <property type="entry name" value="TolB, C-terminal domain"/>
    <property type="match status" value="1"/>
</dbReference>
<dbReference type="EMBL" id="GG738856">
    <property type="protein sequence ID" value="EFC47124.1"/>
    <property type="molecule type" value="Genomic_DNA"/>
</dbReference>
<evidence type="ECO:0000313" key="2">
    <source>
        <dbReference type="Proteomes" id="UP000006671"/>
    </source>
</evidence>
<gene>
    <name evidence="1" type="ORF">NAEGRDRAFT_65049</name>
</gene>
<dbReference type="InParanoid" id="D2V869"/>
<dbReference type="RefSeq" id="XP_002679868.1">
    <property type="nucleotide sequence ID" value="XM_002679822.1"/>
</dbReference>
<dbReference type="KEGG" id="ngr:NAEGRDRAFT_65049"/>
<name>D2V869_NAEGR</name>
<dbReference type="Proteomes" id="UP000006671">
    <property type="component" value="Unassembled WGS sequence"/>
</dbReference>
<dbReference type="OrthoDB" id="6105938at2759"/>
<protein>
    <submittedName>
        <fullName evidence="1">Predicted protein</fullName>
    </submittedName>
</protein>
<dbReference type="GeneID" id="8861173"/>
<accession>D2V869</accession>
<reference evidence="1 2" key="1">
    <citation type="journal article" date="2010" name="Cell">
        <title>The genome of Naegleria gruberi illuminates early eukaryotic versatility.</title>
        <authorList>
            <person name="Fritz-Laylin L.K."/>
            <person name="Prochnik S.E."/>
            <person name="Ginger M.L."/>
            <person name="Dacks J.B."/>
            <person name="Carpenter M.L."/>
            <person name="Field M.C."/>
            <person name="Kuo A."/>
            <person name="Paredez A."/>
            <person name="Chapman J."/>
            <person name="Pham J."/>
            <person name="Shu S."/>
            <person name="Neupane R."/>
            <person name="Cipriano M."/>
            <person name="Mancuso J."/>
            <person name="Tu H."/>
            <person name="Salamov A."/>
            <person name="Lindquist E."/>
            <person name="Shapiro H."/>
            <person name="Lucas S."/>
            <person name="Grigoriev I.V."/>
            <person name="Cande W.Z."/>
            <person name="Fulton C."/>
            <person name="Rokhsar D.S."/>
            <person name="Dawson S.C."/>
        </authorList>
    </citation>
    <scope>NUCLEOTIDE SEQUENCE [LARGE SCALE GENOMIC DNA]</scope>
    <source>
        <strain evidence="1 2">NEG-M</strain>
    </source>
</reference>
<dbReference type="InterPro" id="IPR011042">
    <property type="entry name" value="6-blade_b-propeller_TolB-like"/>
</dbReference>
<dbReference type="AlphaFoldDB" id="D2V869"/>
<proteinExistence type="predicted"/>
<organism evidence="2">
    <name type="scientific">Naegleria gruberi</name>
    <name type="common">Amoeba</name>
    <dbReference type="NCBI Taxonomy" id="5762"/>
    <lineage>
        <taxon>Eukaryota</taxon>
        <taxon>Discoba</taxon>
        <taxon>Heterolobosea</taxon>
        <taxon>Tetramitia</taxon>
        <taxon>Eutetramitia</taxon>
        <taxon>Vahlkampfiidae</taxon>
        <taxon>Naegleria</taxon>
    </lineage>
</organism>
<dbReference type="Gene3D" id="4.10.830.40">
    <property type="match status" value="1"/>
</dbReference>
<evidence type="ECO:0000313" key="1">
    <source>
        <dbReference type="EMBL" id="EFC47124.1"/>
    </source>
</evidence>
<sequence>MMIHCDKCWKDDEEEVQATHHCSECNMNMCENHLGLHNNSNKTRSHTSHVKEISFLPPKVEISIKYCDKCLKDEEEEVIATHSCPTCSMNFCENHINLHNNSNKTKSHASSVVEIPALKNTCDCAKCLKEHGESIAAGYWCEQCKVNLCENHFKLHNKSTKTSSHTHKVLTTVARNVPFSLEYEDEKKLGENEDFNFEFTGPNAICLDSKHGKLFVSDRSTIFEFDTKTKLMVNHFKEPQDRDHYHTCYDLRDDALVYVIDRCCASTIVKISRDGKMTYWENDEDMGIIRSMAVDKHDGTIYLLQRGGIDFLCPDTGKVIKSLRENLQGQNIFGNTDFASLALNSNNDLVLLSEYEMIVCNKKGKILKKVELKTPCGRTGRLVIENETGRIFTTQYGIVSMNQEGQEWVDYNNEFFDVSTSGKGIDIALDCENGELYCSSRSKTCVLSFK</sequence>
<dbReference type="SUPFAM" id="SSF63825">
    <property type="entry name" value="YWTD domain"/>
    <property type="match status" value="1"/>
</dbReference>
<keyword evidence="2" id="KW-1185">Reference proteome</keyword>
<dbReference type="VEuPathDB" id="AmoebaDB:NAEGRDRAFT_65049"/>